<dbReference type="Proteomes" id="UP001165135">
    <property type="component" value="Unassembled WGS sequence"/>
</dbReference>
<proteinExistence type="predicted"/>
<accession>A0A9W6VUC5</accession>
<reference evidence="1" key="1">
    <citation type="submission" date="2023-03" db="EMBL/GenBank/DDBJ databases">
        <title>Actinoallomurus iriomotensis NBRC 103681.</title>
        <authorList>
            <person name="Ichikawa N."/>
            <person name="Sato H."/>
            <person name="Tonouchi N."/>
        </authorList>
    </citation>
    <scope>NUCLEOTIDE SEQUENCE</scope>
    <source>
        <strain evidence="1">NBRC 103681</strain>
    </source>
</reference>
<protein>
    <submittedName>
        <fullName evidence="1">Uncharacterized protein</fullName>
    </submittedName>
</protein>
<evidence type="ECO:0000313" key="2">
    <source>
        <dbReference type="Proteomes" id="UP001165135"/>
    </source>
</evidence>
<dbReference type="EMBL" id="BSTJ01000009">
    <property type="protein sequence ID" value="GLY78546.1"/>
    <property type="molecule type" value="Genomic_DNA"/>
</dbReference>
<evidence type="ECO:0000313" key="1">
    <source>
        <dbReference type="EMBL" id="GLY78546.1"/>
    </source>
</evidence>
<sequence length="147" mass="15976">MPGREYVQGVDEQRVPAAGMTISIRTRRDVVIVDPERFLASAREAFRELNGLPEDSAVEEISDVFDAVHALLDRFGRLVPDAAPTMVGYGGPRPGERVLDRPDGLSPAGELEHIVLDDPRPLQDYGCFLPEDPFALPANVVGDGEAP</sequence>
<dbReference type="AlphaFoldDB" id="A0A9W6VUC5"/>
<gene>
    <name evidence="1" type="ORF">Airi01_068130</name>
</gene>
<organism evidence="1 2">
    <name type="scientific">Actinoallomurus iriomotensis</name>
    <dbReference type="NCBI Taxonomy" id="478107"/>
    <lineage>
        <taxon>Bacteria</taxon>
        <taxon>Bacillati</taxon>
        <taxon>Actinomycetota</taxon>
        <taxon>Actinomycetes</taxon>
        <taxon>Streptosporangiales</taxon>
        <taxon>Thermomonosporaceae</taxon>
        <taxon>Actinoallomurus</taxon>
    </lineage>
</organism>
<name>A0A9W6VUC5_9ACTN</name>
<comment type="caution">
    <text evidence="1">The sequence shown here is derived from an EMBL/GenBank/DDBJ whole genome shotgun (WGS) entry which is preliminary data.</text>
</comment>